<evidence type="ECO:0000313" key="1">
    <source>
        <dbReference type="EMBL" id="AAM01129.1"/>
    </source>
</evidence>
<organism evidence="1 2">
    <name type="scientific">Oryza sativa subsp. japonica</name>
    <name type="common">Rice</name>
    <dbReference type="NCBI Taxonomy" id="39947"/>
    <lineage>
        <taxon>Eukaryota</taxon>
        <taxon>Viridiplantae</taxon>
        <taxon>Streptophyta</taxon>
        <taxon>Embryophyta</taxon>
        <taxon>Tracheophyta</taxon>
        <taxon>Spermatophyta</taxon>
        <taxon>Magnoliopsida</taxon>
        <taxon>Liliopsida</taxon>
        <taxon>Poales</taxon>
        <taxon>Poaceae</taxon>
        <taxon>BOP clade</taxon>
        <taxon>Oryzoideae</taxon>
        <taxon>Oryzeae</taxon>
        <taxon>Oryzinae</taxon>
        <taxon>Oryza</taxon>
        <taxon>Oryza sativa</taxon>
    </lineage>
</organism>
<reference evidence="2" key="2">
    <citation type="journal article" date="2008" name="Nucleic Acids Res.">
        <title>The rice annotation project database (RAP-DB): 2008 update.</title>
        <authorList>
            <consortium name="The rice annotation project (RAP)"/>
        </authorList>
    </citation>
    <scope>GENOME REANNOTATION</scope>
    <source>
        <strain evidence="2">cv. Nipponbare</strain>
    </source>
</reference>
<accession>Q8S5Q2</accession>
<dbReference type="PANTHER" id="PTHR36617">
    <property type="entry name" value="PROTEIN, PUTATIVE-RELATED"/>
    <property type="match status" value="1"/>
</dbReference>
<dbReference type="EMBL" id="AC108884">
    <property type="protein sequence ID" value="AAM01129.1"/>
    <property type="molecule type" value="Genomic_DNA"/>
</dbReference>
<name>Q8S5Q2_ORYSJ</name>
<sequence length="183" mass="21727">MEFYQLPEGVHKRFDKIRNRYYWAGLLNIRKWVILGAEWKVGEGSHIYFWKDNWVDNCSLKIRFPSLFAICNQQEVTVYQIASEGTDCLSFRRSFGPAEITEWEELKKVIDNLETSPVPDTLLWGLATNKKYTTKSMYRTLTFRGIREWKKLFRPKEEARLELMTDRIKMVSTSLRSPRMGVD</sequence>
<dbReference type="AlphaFoldDB" id="Q8S5Q2"/>
<proteinExistence type="predicted"/>
<protein>
    <submittedName>
        <fullName evidence="1">Uncharacterized protein</fullName>
    </submittedName>
</protein>
<dbReference type="Proteomes" id="UP000000763">
    <property type="component" value="Chromosome 10"/>
</dbReference>
<gene>
    <name evidence="1" type="primary">OSJNBb0058B20.11</name>
</gene>
<reference evidence="2" key="1">
    <citation type="journal article" date="2005" name="Nature">
        <title>The map-based sequence of the rice genome.</title>
        <authorList>
            <consortium name="International rice genome sequencing project (IRGSP)"/>
            <person name="Matsumoto T."/>
            <person name="Wu J."/>
            <person name="Kanamori H."/>
            <person name="Katayose Y."/>
            <person name="Fujisawa M."/>
            <person name="Namiki N."/>
            <person name="Mizuno H."/>
            <person name="Yamamoto K."/>
            <person name="Antonio B.A."/>
            <person name="Baba T."/>
            <person name="Sakata K."/>
            <person name="Nagamura Y."/>
            <person name="Aoki H."/>
            <person name="Arikawa K."/>
            <person name="Arita K."/>
            <person name="Bito T."/>
            <person name="Chiden Y."/>
            <person name="Fujitsuka N."/>
            <person name="Fukunaka R."/>
            <person name="Hamada M."/>
            <person name="Harada C."/>
            <person name="Hayashi A."/>
            <person name="Hijishita S."/>
            <person name="Honda M."/>
            <person name="Hosokawa S."/>
            <person name="Ichikawa Y."/>
            <person name="Idonuma A."/>
            <person name="Iijima M."/>
            <person name="Ikeda M."/>
            <person name="Ikeno M."/>
            <person name="Ito K."/>
            <person name="Ito S."/>
            <person name="Ito T."/>
            <person name="Ito Y."/>
            <person name="Ito Y."/>
            <person name="Iwabuchi A."/>
            <person name="Kamiya K."/>
            <person name="Karasawa W."/>
            <person name="Kurita K."/>
            <person name="Katagiri S."/>
            <person name="Kikuta A."/>
            <person name="Kobayashi H."/>
            <person name="Kobayashi N."/>
            <person name="Machita K."/>
            <person name="Maehara T."/>
            <person name="Masukawa M."/>
            <person name="Mizubayashi T."/>
            <person name="Mukai Y."/>
            <person name="Nagasaki H."/>
            <person name="Nagata Y."/>
            <person name="Naito S."/>
            <person name="Nakashima M."/>
            <person name="Nakama Y."/>
            <person name="Nakamichi Y."/>
            <person name="Nakamura M."/>
            <person name="Meguro A."/>
            <person name="Negishi M."/>
            <person name="Ohta I."/>
            <person name="Ohta T."/>
            <person name="Okamoto M."/>
            <person name="Ono N."/>
            <person name="Saji S."/>
            <person name="Sakaguchi M."/>
            <person name="Sakai K."/>
            <person name="Shibata M."/>
            <person name="Shimokawa T."/>
            <person name="Song J."/>
            <person name="Takazaki Y."/>
            <person name="Terasawa K."/>
            <person name="Tsugane M."/>
            <person name="Tsuji K."/>
            <person name="Ueda S."/>
            <person name="Waki K."/>
            <person name="Yamagata H."/>
            <person name="Yamamoto M."/>
            <person name="Yamamoto S."/>
            <person name="Yamane H."/>
            <person name="Yoshiki S."/>
            <person name="Yoshihara R."/>
            <person name="Yukawa K."/>
            <person name="Zhong H."/>
            <person name="Yano M."/>
            <person name="Yuan Q."/>
            <person name="Ouyang S."/>
            <person name="Liu J."/>
            <person name="Jones K.M."/>
            <person name="Gansberger K."/>
            <person name="Moffat K."/>
            <person name="Hill J."/>
            <person name="Bera J."/>
            <person name="Fadrosh D."/>
            <person name="Jin S."/>
            <person name="Johri S."/>
            <person name="Kim M."/>
            <person name="Overton L."/>
            <person name="Reardon M."/>
            <person name="Tsitrin T."/>
            <person name="Vuong H."/>
            <person name="Weaver B."/>
            <person name="Ciecko A."/>
            <person name="Tallon L."/>
            <person name="Jackson J."/>
            <person name="Pai G."/>
            <person name="Aken S.V."/>
            <person name="Utterback T."/>
            <person name="Reidmuller S."/>
            <person name="Feldblyum T."/>
            <person name="Hsiao J."/>
            <person name="Zismann V."/>
            <person name="Iobst S."/>
            <person name="de Vazeille A.R."/>
            <person name="Buell C.R."/>
            <person name="Ying K."/>
            <person name="Li Y."/>
            <person name="Lu T."/>
            <person name="Huang Y."/>
            <person name="Zhao Q."/>
            <person name="Feng Q."/>
            <person name="Zhang L."/>
            <person name="Zhu J."/>
            <person name="Weng Q."/>
            <person name="Mu J."/>
            <person name="Lu Y."/>
            <person name="Fan D."/>
            <person name="Liu Y."/>
            <person name="Guan J."/>
            <person name="Zhang Y."/>
            <person name="Yu S."/>
            <person name="Liu X."/>
            <person name="Zhang Y."/>
            <person name="Hong G."/>
            <person name="Han B."/>
            <person name="Choisne N."/>
            <person name="Demange N."/>
            <person name="Orjeda G."/>
            <person name="Samain S."/>
            <person name="Cattolico L."/>
            <person name="Pelletier E."/>
            <person name="Couloux A."/>
            <person name="Segurens B."/>
            <person name="Wincker P."/>
            <person name="D'Hont A."/>
            <person name="Scarpelli C."/>
            <person name="Weissenbach J."/>
            <person name="Salanoubat M."/>
            <person name="Quetier F."/>
            <person name="Yu Y."/>
            <person name="Kim H.R."/>
            <person name="Rambo T."/>
            <person name="Currie J."/>
            <person name="Collura K."/>
            <person name="Luo M."/>
            <person name="Yang T."/>
            <person name="Ammiraju J.S.S."/>
            <person name="Engler F."/>
            <person name="Soderlund C."/>
            <person name="Wing R.A."/>
            <person name="Palmer L.E."/>
            <person name="de la Bastide M."/>
            <person name="Spiegel L."/>
            <person name="Nascimento L."/>
            <person name="Zutavern T."/>
            <person name="O'Shaughnessy A."/>
            <person name="Dike S."/>
            <person name="Dedhia N."/>
            <person name="Preston R."/>
            <person name="Balija V."/>
            <person name="McCombie W.R."/>
            <person name="Chow T."/>
            <person name="Chen H."/>
            <person name="Chung M."/>
            <person name="Chen C."/>
            <person name="Shaw J."/>
            <person name="Wu H."/>
            <person name="Hsiao K."/>
            <person name="Chao Y."/>
            <person name="Chu M."/>
            <person name="Cheng C."/>
            <person name="Hour A."/>
            <person name="Lee P."/>
            <person name="Lin S."/>
            <person name="Lin Y."/>
            <person name="Liou J."/>
            <person name="Liu S."/>
            <person name="Hsing Y."/>
            <person name="Raghuvanshi S."/>
            <person name="Mohanty A."/>
            <person name="Bharti A.K."/>
            <person name="Gaur A."/>
            <person name="Gupta V."/>
            <person name="Kumar D."/>
            <person name="Ravi V."/>
            <person name="Vij S."/>
            <person name="Kapur A."/>
            <person name="Khurana P."/>
            <person name="Khurana P."/>
            <person name="Khurana J.P."/>
            <person name="Tyagi A.K."/>
            <person name="Gaikwad K."/>
            <person name="Singh A."/>
            <person name="Dalal V."/>
            <person name="Srivastava S."/>
            <person name="Dixit A."/>
            <person name="Pal A.K."/>
            <person name="Ghazi I.A."/>
            <person name="Yadav M."/>
            <person name="Pandit A."/>
            <person name="Bhargava A."/>
            <person name="Sureshbabu K."/>
            <person name="Batra K."/>
            <person name="Sharma T.R."/>
            <person name="Mohapatra T."/>
            <person name="Singh N.K."/>
            <person name="Messing J."/>
            <person name="Nelson A.B."/>
            <person name="Fuks G."/>
            <person name="Kavchok S."/>
            <person name="Keizer G."/>
            <person name="Linton E."/>
            <person name="Llaca V."/>
            <person name="Song R."/>
            <person name="Tanyolac B."/>
            <person name="Young S."/>
            <person name="Ho-Il K."/>
            <person name="Hahn J.H."/>
            <person name="Sangsakoo G."/>
            <person name="Vanavichit A."/>
            <person name="de Mattos Luiz.A.T."/>
            <person name="Zimmer P.D."/>
            <person name="Malone G."/>
            <person name="Dellagostin O."/>
            <person name="de Oliveira A.C."/>
            <person name="Bevan M."/>
            <person name="Bancroft I."/>
            <person name="Minx P."/>
            <person name="Cordum H."/>
            <person name="Wilson R."/>
            <person name="Cheng Z."/>
            <person name="Jin W."/>
            <person name="Jiang J."/>
            <person name="Leong S.A."/>
            <person name="Iwama H."/>
            <person name="Gojobori T."/>
            <person name="Itoh T."/>
            <person name="Niimura Y."/>
            <person name="Fujii Y."/>
            <person name="Habara T."/>
            <person name="Sakai H."/>
            <person name="Sato Y."/>
            <person name="Wilson G."/>
            <person name="Kumar K."/>
            <person name="McCouch S."/>
            <person name="Juretic N."/>
            <person name="Hoen D."/>
            <person name="Wright S."/>
            <person name="Bruskiewich R."/>
            <person name="Bureau T."/>
            <person name="Miyao A."/>
            <person name="Hirochika H."/>
            <person name="Nishikawa T."/>
            <person name="Kadowaki K."/>
            <person name="Sugiura M."/>
            <person name="Burr B."/>
            <person name="Sasaki T."/>
        </authorList>
    </citation>
    <scope>NUCLEOTIDE SEQUENCE [LARGE SCALE GENOMIC DNA]</scope>
    <source>
        <strain evidence="2">cv. Nipponbare</strain>
    </source>
</reference>
<evidence type="ECO:0000313" key="2">
    <source>
        <dbReference type="Proteomes" id="UP000000763"/>
    </source>
</evidence>
<dbReference type="PANTHER" id="PTHR36617:SF5">
    <property type="entry name" value="OS05G0421675 PROTEIN"/>
    <property type="match status" value="1"/>
</dbReference>